<evidence type="ECO:0000256" key="2">
    <source>
        <dbReference type="SAM" id="MobiDB-lite"/>
    </source>
</evidence>
<dbReference type="Proteomes" id="UP000225706">
    <property type="component" value="Unassembled WGS sequence"/>
</dbReference>
<evidence type="ECO:0000259" key="3">
    <source>
        <dbReference type="Pfam" id="PF00589"/>
    </source>
</evidence>
<proteinExistence type="predicted"/>
<dbReference type="PANTHER" id="PTHR33050">
    <property type="entry name" value="REVERSE TRANSCRIPTASE DOMAIN-CONTAINING PROTEIN"/>
    <property type="match status" value="1"/>
</dbReference>
<dbReference type="GO" id="GO:0015074">
    <property type="term" value="P:DNA integration"/>
    <property type="evidence" value="ECO:0007669"/>
    <property type="project" value="InterPro"/>
</dbReference>
<keyword evidence="1" id="KW-0233">DNA recombination</keyword>
<dbReference type="SUPFAM" id="SSF56672">
    <property type="entry name" value="DNA/RNA polymerases"/>
    <property type="match status" value="1"/>
</dbReference>
<evidence type="ECO:0000256" key="1">
    <source>
        <dbReference type="ARBA" id="ARBA00023172"/>
    </source>
</evidence>
<dbReference type="Gene3D" id="1.10.443.10">
    <property type="entry name" value="Intergrase catalytic core"/>
    <property type="match status" value="1"/>
</dbReference>
<keyword evidence="5" id="KW-1185">Reference proteome</keyword>
<dbReference type="OrthoDB" id="411372at2759"/>
<dbReference type="InterPro" id="IPR013762">
    <property type="entry name" value="Integrase-like_cat_sf"/>
</dbReference>
<comment type="caution">
    <text evidence="4">The sequence shown here is derived from an EMBL/GenBank/DDBJ whole genome shotgun (WGS) entry which is preliminary data.</text>
</comment>
<feature type="compositionally biased region" description="Polar residues" evidence="2">
    <location>
        <begin position="123"/>
        <end position="133"/>
    </location>
</feature>
<feature type="region of interest" description="Disordered" evidence="2">
    <location>
        <begin position="123"/>
        <end position="146"/>
    </location>
</feature>
<dbReference type="InterPro" id="IPR011010">
    <property type="entry name" value="DNA_brk_join_enz"/>
</dbReference>
<accession>A0A2B4SM22</accession>
<feature type="region of interest" description="Disordered" evidence="2">
    <location>
        <begin position="594"/>
        <end position="619"/>
    </location>
</feature>
<organism evidence="4 5">
    <name type="scientific">Stylophora pistillata</name>
    <name type="common">Smooth cauliflower coral</name>
    <dbReference type="NCBI Taxonomy" id="50429"/>
    <lineage>
        <taxon>Eukaryota</taxon>
        <taxon>Metazoa</taxon>
        <taxon>Cnidaria</taxon>
        <taxon>Anthozoa</taxon>
        <taxon>Hexacorallia</taxon>
        <taxon>Scleractinia</taxon>
        <taxon>Astrocoeniina</taxon>
        <taxon>Pocilloporidae</taxon>
        <taxon>Stylophora</taxon>
    </lineage>
</organism>
<feature type="domain" description="Tyr recombinase" evidence="3">
    <location>
        <begin position="714"/>
        <end position="806"/>
    </location>
</feature>
<protein>
    <recommendedName>
        <fullName evidence="3">Tyr recombinase domain-containing protein</fullName>
    </recommendedName>
</protein>
<feature type="non-terminal residue" evidence="4">
    <location>
        <position position="1"/>
    </location>
</feature>
<feature type="compositionally biased region" description="Polar residues" evidence="2">
    <location>
        <begin position="601"/>
        <end position="619"/>
    </location>
</feature>
<dbReference type="GO" id="GO:0006310">
    <property type="term" value="P:DNA recombination"/>
    <property type="evidence" value="ECO:0007669"/>
    <property type="project" value="UniProtKB-KW"/>
</dbReference>
<sequence>DVPSGVEERQKQTEEKLVECLLTVSQISRLLYSVESPVTHDDICLADPDQCHNAHESLEDRKCISREDKVSLADLGDDDKRCLAASFQNQEDQENTLSTLQHLAESSEGNENNKRTLNVPNIGTVETSTSNYGHETMPREDTSDLSVSTMNTGEIQSFFNIASLFFIEIIDLPCLNKNKVQSTILADRLFKDIQSAKTVDARETLRHVMDSIALFGHANWKLNMKRREIIKPDLNPSYTRLCKEEIKPTTKLFGDDLSKHLKEMSELKRAGQQMQKLTTGSAHTYTVKASSLKNQRSKPTTKQSFQCLPAPPFFWTWPGINSDQGKQQQPKELSQDTIEDQSFDACHRNIAHTVCLFTNLGFTIHPVKSVLQPQQKIDFLGFVLDSSTMTVTLTDAKAMKVRSACQNLLLQKTATIRSVAQVIGFLVSSFPAVEFAEMHYRHLELDKICALRANKGNFDSTMTLSAQSKTELTWWIDNVLTASKPIRHGNPDLTLTTDASKFGREAVCVETSTGGFWSLEEQRYHIKFLELKAVLLGLKSLCGAFSEKHILVQTDNTTAVAYINAMGEDRAGSINRNPHCANVDNSTLVYTPFAPSDRPPLNTSSDRQSSLPAPQQCNSSSQQTVAINGLQSIRESFQQRDISSKAISIILQSWSTAQRGQSLHMLDIQFMKEGDSFFEFALPEHIKQSRLGYKVPSVLLQAFPADQSLCVFTHLKEYLQRTKCLRGTETKLLISHAKPHHRASRDTISRWIRSVMTEAGIDVTTFKPHSTRAAAASKTKNVSVPVKEILDTAGWSSERTFDRFYDKPFQKAGGFATSVLTVD</sequence>
<gene>
    <name evidence="4" type="ORF">AWC38_SpisGene4801</name>
</gene>
<dbReference type="EMBL" id="LSMT01000050">
    <property type="protein sequence ID" value="PFX30406.1"/>
    <property type="molecule type" value="Genomic_DNA"/>
</dbReference>
<dbReference type="Pfam" id="PF00589">
    <property type="entry name" value="Phage_integrase"/>
    <property type="match status" value="1"/>
</dbReference>
<dbReference type="InterPro" id="IPR043502">
    <property type="entry name" value="DNA/RNA_pol_sf"/>
</dbReference>
<dbReference type="GO" id="GO:0003677">
    <property type="term" value="F:DNA binding"/>
    <property type="evidence" value="ECO:0007669"/>
    <property type="project" value="InterPro"/>
</dbReference>
<evidence type="ECO:0000313" key="5">
    <source>
        <dbReference type="Proteomes" id="UP000225706"/>
    </source>
</evidence>
<evidence type="ECO:0000313" key="4">
    <source>
        <dbReference type="EMBL" id="PFX30406.1"/>
    </source>
</evidence>
<dbReference type="InterPro" id="IPR002104">
    <property type="entry name" value="Integrase_catalytic"/>
</dbReference>
<name>A0A2B4SM22_STYPI</name>
<dbReference type="InterPro" id="IPR052055">
    <property type="entry name" value="Hepadnavirus_pol/RT"/>
</dbReference>
<reference evidence="5" key="1">
    <citation type="journal article" date="2017" name="bioRxiv">
        <title>Comparative analysis of the genomes of Stylophora pistillata and Acropora digitifera provides evidence for extensive differences between species of corals.</title>
        <authorList>
            <person name="Voolstra C.R."/>
            <person name="Li Y."/>
            <person name="Liew Y.J."/>
            <person name="Baumgarten S."/>
            <person name="Zoccola D."/>
            <person name="Flot J.-F."/>
            <person name="Tambutte S."/>
            <person name="Allemand D."/>
            <person name="Aranda M."/>
        </authorList>
    </citation>
    <scope>NUCLEOTIDE SEQUENCE [LARGE SCALE GENOMIC DNA]</scope>
</reference>
<dbReference type="AlphaFoldDB" id="A0A2B4SM22"/>
<dbReference type="CDD" id="cd09275">
    <property type="entry name" value="RNase_HI_RT_DIRS1"/>
    <property type="match status" value="1"/>
</dbReference>
<dbReference type="SUPFAM" id="SSF56349">
    <property type="entry name" value="DNA breaking-rejoining enzymes"/>
    <property type="match status" value="1"/>
</dbReference>
<dbReference type="PANTHER" id="PTHR33050:SF7">
    <property type="entry name" value="RIBONUCLEASE H"/>
    <property type="match status" value="1"/>
</dbReference>